<comment type="caution">
    <text evidence="1">The sequence shown here is derived from an EMBL/GenBank/DDBJ whole genome shotgun (WGS) entry which is preliminary data.</text>
</comment>
<evidence type="ECO:0000313" key="2">
    <source>
        <dbReference type="Proteomes" id="UP000318733"/>
    </source>
</evidence>
<dbReference type="AlphaFoldDB" id="A0A556MLV1"/>
<keyword evidence="2" id="KW-1185">Reference proteome</keyword>
<dbReference type="RefSeq" id="WP_144248911.1">
    <property type="nucleotide sequence ID" value="NZ_VLPK01000002.1"/>
</dbReference>
<evidence type="ECO:0008006" key="3">
    <source>
        <dbReference type="Google" id="ProtNLM"/>
    </source>
</evidence>
<sequence length="169" mass="19028">MKKIYLLFIPVLLSVLQCCKKDHAAQVKDQYPKLITGTWKSYRQNIKVYDISSNGLLKDSTNDFTGTNAGKSWLEIYNSDGTGYITAPPRKISANVYATDTTSYLSYTILGNNLTLKQNIGGTQTKSIIILTQTDLELQSTYTSVLNAGWKLDINTSYKITETDYYNHQ</sequence>
<reference evidence="1 2" key="1">
    <citation type="submission" date="2019-07" db="EMBL/GenBank/DDBJ databases">
        <authorList>
            <person name="Huq M.A."/>
        </authorList>
    </citation>
    <scope>NUCLEOTIDE SEQUENCE [LARGE SCALE GENOMIC DNA]</scope>
    <source>
        <strain evidence="1 2">MAH-19</strain>
    </source>
</reference>
<accession>A0A556MLV1</accession>
<gene>
    <name evidence="1" type="ORF">FO440_14130</name>
</gene>
<dbReference type="OrthoDB" id="799707at2"/>
<evidence type="ECO:0000313" key="1">
    <source>
        <dbReference type="EMBL" id="TSJ40873.1"/>
    </source>
</evidence>
<protein>
    <recommendedName>
        <fullName evidence="3">Lipocalin-like domain-containing protein</fullName>
    </recommendedName>
</protein>
<dbReference type="EMBL" id="VLPK01000002">
    <property type="protein sequence ID" value="TSJ40873.1"/>
    <property type="molecule type" value="Genomic_DNA"/>
</dbReference>
<dbReference type="Proteomes" id="UP000318733">
    <property type="component" value="Unassembled WGS sequence"/>
</dbReference>
<organism evidence="1 2">
    <name type="scientific">Mucilaginibacter corticis</name>
    <dbReference type="NCBI Taxonomy" id="2597670"/>
    <lineage>
        <taxon>Bacteria</taxon>
        <taxon>Pseudomonadati</taxon>
        <taxon>Bacteroidota</taxon>
        <taxon>Sphingobacteriia</taxon>
        <taxon>Sphingobacteriales</taxon>
        <taxon>Sphingobacteriaceae</taxon>
        <taxon>Mucilaginibacter</taxon>
    </lineage>
</organism>
<proteinExistence type="predicted"/>
<name>A0A556MLV1_9SPHI</name>